<name>A0A1F4W2J6_UNCKA</name>
<proteinExistence type="predicted"/>
<protein>
    <submittedName>
        <fullName evidence="1">Uncharacterized protein</fullName>
    </submittedName>
</protein>
<reference evidence="1 2" key="1">
    <citation type="journal article" date="2016" name="Nat. Commun.">
        <title>Thousands of microbial genomes shed light on interconnected biogeochemical processes in an aquifer system.</title>
        <authorList>
            <person name="Anantharaman K."/>
            <person name="Brown C.T."/>
            <person name="Hug L.A."/>
            <person name="Sharon I."/>
            <person name="Castelle C.J."/>
            <person name="Probst A.J."/>
            <person name="Thomas B.C."/>
            <person name="Singh A."/>
            <person name="Wilkins M.J."/>
            <person name="Karaoz U."/>
            <person name="Brodie E.L."/>
            <person name="Williams K.H."/>
            <person name="Hubbard S.S."/>
            <person name="Banfield J.F."/>
        </authorList>
    </citation>
    <scope>NUCLEOTIDE SEQUENCE [LARGE SCALE GENOMIC DNA]</scope>
</reference>
<sequence>MLSAMKTTKLRLIALITTALTIGATTFGVSSSEQYRKLQKYMAEQQYYQELYSGWQLYKDQYASQVAKIKEENTQKMLSTRTNYENALMTQPGLISLHTRTVPDTNTPTVSGTVAPQSLSNNTAAQTITVTKPQSKPKTKTS</sequence>
<organism evidence="1 2">
    <name type="scientific">candidate division WWE3 bacterium RIFOXYA2_FULL_46_9</name>
    <dbReference type="NCBI Taxonomy" id="1802636"/>
    <lineage>
        <taxon>Bacteria</taxon>
        <taxon>Katanobacteria</taxon>
    </lineage>
</organism>
<dbReference type="AlphaFoldDB" id="A0A1F4W2J6"/>
<evidence type="ECO:0000313" key="1">
    <source>
        <dbReference type="EMBL" id="OGC63611.1"/>
    </source>
</evidence>
<comment type="caution">
    <text evidence="1">The sequence shown here is derived from an EMBL/GenBank/DDBJ whole genome shotgun (WGS) entry which is preliminary data.</text>
</comment>
<gene>
    <name evidence="1" type="ORF">A2264_04565</name>
</gene>
<dbReference type="EMBL" id="MEVT01000005">
    <property type="protein sequence ID" value="OGC63611.1"/>
    <property type="molecule type" value="Genomic_DNA"/>
</dbReference>
<accession>A0A1F4W2J6</accession>
<dbReference type="Proteomes" id="UP000176614">
    <property type="component" value="Unassembled WGS sequence"/>
</dbReference>
<evidence type="ECO:0000313" key="2">
    <source>
        <dbReference type="Proteomes" id="UP000176614"/>
    </source>
</evidence>